<keyword evidence="4" id="KW-0472">Membrane</keyword>
<dbReference type="EMBL" id="FNNB01000002">
    <property type="protein sequence ID" value="SDW57746.1"/>
    <property type="molecule type" value="Genomic_DNA"/>
</dbReference>
<feature type="region of interest" description="Disordered" evidence="5">
    <location>
        <begin position="59"/>
        <end position="112"/>
    </location>
</feature>
<organism evidence="7 8">
    <name type="scientific">Sulfitobacter pontiacus</name>
    <dbReference type="NCBI Taxonomy" id="60137"/>
    <lineage>
        <taxon>Bacteria</taxon>
        <taxon>Pseudomonadati</taxon>
        <taxon>Pseudomonadota</taxon>
        <taxon>Alphaproteobacteria</taxon>
        <taxon>Rhodobacterales</taxon>
        <taxon>Roseobacteraceae</taxon>
        <taxon>Sulfitobacter</taxon>
    </lineage>
</organism>
<dbReference type="GO" id="GO:0016020">
    <property type="term" value="C:membrane"/>
    <property type="evidence" value="ECO:0007669"/>
    <property type="project" value="UniProtKB-SubCell"/>
</dbReference>
<feature type="compositionally biased region" description="Basic residues" evidence="5">
    <location>
        <begin position="255"/>
        <end position="264"/>
    </location>
</feature>
<evidence type="ECO:0000256" key="2">
    <source>
        <dbReference type="ARBA" id="ARBA00022692"/>
    </source>
</evidence>
<feature type="compositionally biased region" description="Low complexity" evidence="5">
    <location>
        <begin position="309"/>
        <end position="319"/>
    </location>
</feature>
<evidence type="ECO:0000256" key="1">
    <source>
        <dbReference type="ARBA" id="ARBA00004167"/>
    </source>
</evidence>
<feature type="compositionally biased region" description="Basic and acidic residues" evidence="5">
    <location>
        <begin position="178"/>
        <end position="190"/>
    </location>
</feature>
<evidence type="ECO:0000256" key="4">
    <source>
        <dbReference type="ARBA" id="ARBA00023136"/>
    </source>
</evidence>
<feature type="compositionally biased region" description="Low complexity" evidence="5">
    <location>
        <begin position="59"/>
        <end position="79"/>
    </location>
</feature>
<evidence type="ECO:0000256" key="5">
    <source>
        <dbReference type="SAM" id="MobiDB-lite"/>
    </source>
</evidence>
<dbReference type="Pfam" id="PF13103">
    <property type="entry name" value="TonB_2"/>
    <property type="match status" value="1"/>
</dbReference>
<evidence type="ECO:0000313" key="7">
    <source>
        <dbReference type="EMBL" id="SDW57746.1"/>
    </source>
</evidence>
<reference evidence="8" key="1">
    <citation type="submission" date="2016-10" db="EMBL/GenBank/DDBJ databases">
        <authorList>
            <person name="Varghese N."/>
            <person name="Submissions S."/>
        </authorList>
    </citation>
    <scope>NUCLEOTIDE SEQUENCE [LARGE SCALE GENOMIC DNA]</scope>
    <source>
        <strain evidence="8">DSM 10014</strain>
    </source>
</reference>
<accession>A0A1H2UNN3</accession>
<feature type="compositionally biased region" description="Low complexity" evidence="5">
    <location>
        <begin position="213"/>
        <end position="247"/>
    </location>
</feature>
<dbReference type="SUPFAM" id="SSF74653">
    <property type="entry name" value="TolA/TonB C-terminal domain"/>
    <property type="match status" value="1"/>
</dbReference>
<evidence type="ECO:0000259" key="6">
    <source>
        <dbReference type="PROSITE" id="PS52015"/>
    </source>
</evidence>
<feature type="compositionally biased region" description="Low complexity" evidence="5">
    <location>
        <begin position="168"/>
        <end position="177"/>
    </location>
</feature>
<dbReference type="STRING" id="60137.SAMN04488041_102564"/>
<sequence length="328" mass="33217">MISHSPTAKGVSFALAVGIVAGAVTIGLPQDEIAIEGGGAPVEAMMGNSFADMAVGTLTPEPAEPAETPVAEAPTAAEPLRPTTAEQTPPEQAEPVTPPEQAQPVTPPDVAAVTPAAPAAPAALAPTPLAVPPSESAQVAPPPETLQAQDPDSDAPVLSRRPMRKNPETAAKIAQARAKQEQAERERRQAEQQAAKKKATQQATARGNAQRNATKGSSSGQSASAKSTSTGKRQAAASAQGNAAASNYPGQVMRRISRAGKPRVRTTGTATIAFAIASNGGLASVSVARGSGSAALDRAAVSVIRKAAPFPRPPAGARRQYSIKIKGQ</sequence>
<dbReference type="InterPro" id="IPR037682">
    <property type="entry name" value="TonB_C"/>
</dbReference>
<dbReference type="GO" id="GO:0055085">
    <property type="term" value="P:transmembrane transport"/>
    <property type="evidence" value="ECO:0007669"/>
    <property type="project" value="InterPro"/>
</dbReference>
<feature type="domain" description="TonB C-terminal" evidence="6">
    <location>
        <begin position="242"/>
        <end position="328"/>
    </location>
</feature>
<keyword evidence="2" id="KW-0812">Transmembrane</keyword>
<evidence type="ECO:0000313" key="8">
    <source>
        <dbReference type="Proteomes" id="UP000183076"/>
    </source>
</evidence>
<dbReference type="Proteomes" id="UP000183076">
    <property type="component" value="Unassembled WGS sequence"/>
</dbReference>
<gene>
    <name evidence="7" type="ORF">SAMN04488041_102564</name>
</gene>
<proteinExistence type="predicted"/>
<dbReference type="GeneID" id="94021717"/>
<dbReference type="InterPro" id="IPR006260">
    <property type="entry name" value="TonB/TolA_C"/>
</dbReference>
<feature type="region of interest" description="Disordered" evidence="5">
    <location>
        <begin position="124"/>
        <end position="264"/>
    </location>
</feature>
<evidence type="ECO:0000256" key="3">
    <source>
        <dbReference type="ARBA" id="ARBA00022989"/>
    </source>
</evidence>
<protein>
    <submittedName>
        <fullName evidence="7">Outer membrane transport energization protein TonB</fullName>
    </submittedName>
</protein>
<dbReference type="Gene3D" id="3.30.1150.10">
    <property type="match status" value="1"/>
</dbReference>
<name>A0A1H2UNN3_9RHOB</name>
<keyword evidence="3" id="KW-1133">Transmembrane helix</keyword>
<dbReference type="AlphaFoldDB" id="A0A1H2UNN3"/>
<comment type="subcellular location">
    <subcellularLocation>
        <location evidence="1">Membrane</location>
        <topology evidence="1">Single-pass membrane protein</topology>
    </subcellularLocation>
</comment>
<dbReference type="NCBIfam" id="TIGR01352">
    <property type="entry name" value="tonB_Cterm"/>
    <property type="match status" value="1"/>
</dbReference>
<dbReference type="PROSITE" id="PS52015">
    <property type="entry name" value="TONB_CTD"/>
    <property type="match status" value="1"/>
</dbReference>
<dbReference type="RefSeq" id="WP_074635127.1">
    <property type="nucleotide sequence ID" value="NZ_CP160849.1"/>
</dbReference>
<feature type="region of interest" description="Disordered" evidence="5">
    <location>
        <begin position="309"/>
        <end position="328"/>
    </location>
</feature>